<reference evidence="1 2" key="1">
    <citation type="submission" date="2011-09" db="EMBL/GenBank/DDBJ databases">
        <authorList>
            <person name="Weinstock G."/>
            <person name="Sodergren E."/>
            <person name="Clifton S."/>
            <person name="Fulton L."/>
            <person name="Fulton B."/>
            <person name="Courtney L."/>
            <person name="Fronick C."/>
            <person name="Harrison M."/>
            <person name="Strong C."/>
            <person name="Farmer C."/>
            <person name="Delahaunty K."/>
            <person name="Markovic C."/>
            <person name="Hall O."/>
            <person name="Minx P."/>
            <person name="Tomlinson C."/>
            <person name="Mitreva M."/>
            <person name="Hou S."/>
            <person name="Chen J."/>
            <person name="Wollam A."/>
            <person name="Pepin K.H."/>
            <person name="Johnson M."/>
            <person name="Bhonagiri V."/>
            <person name="Zhang X."/>
            <person name="Suruliraj S."/>
            <person name="Warren W."/>
            <person name="Chinwalla A."/>
            <person name="Mardis E.R."/>
            <person name="Wilson R.K."/>
        </authorList>
    </citation>
    <scope>NUCLEOTIDE SEQUENCE [LARGE SCALE GENOMIC DNA]</scope>
    <source>
        <strain evidence="1 2">F0439</strain>
    </source>
</reference>
<dbReference type="Proteomes" id="UP000004625">
    <property type="component" value="Unassembled WGS sequence"/>
</dbReference>
<dbReference type="HOGENOM" id="CLU_1803731_0_0_9"/>
<name>G9ZNP9_9LACO</name>
<accession>G9ZNP9</accession>
<protein>
    <submittedName>
        <fullName evidence="1">Uncharacterized protein</fullName>
    </submittedName>
</protein>
<dbReference type="RefSeq" id="WP_008212405.1">
    <property type="nucleotide sequence ID" value="NZ_JH414959.1"/>
</dbReference>
<dbReference type="EMBL" id="AGEY01000062">
    <property type="protein sequence ID" value="EHL98797.1"/>
    <property type="molecule type" value="Genomic_DNA"/>
</dbReference>
<comment type="caution">
    <text evidence="1">The sequence shown here is derived from an EMBL/GenBank/DDBJ whole genome shotgun (WGS) entry which is preliminary data.</text>
</comment>
<dbReference type="STRING" id="797515.HMPREF9103_01353"/>
<evidence type="ECO:0000313" key="1">
    <source>
        <dbReference type="EMBL" id="EHL98797.1"/>
    </source>
</evidence>
<dbReference type="PATRIC" id="fig|797515.3.peg.1255"/>
<sequence>MIEYQSQPFYKSSWSSDQLKCMRGIRWYRYEHHFAELNDDDILDARQFYYRLSYLTDEERELLKAHYYSERKLLTDVPKDSLVAARYGIDEKTYRHRRAAIKAKLKAYRATPKEKGMIDRKEVWERFKAMYGELIKQSFSFHI</sequence>
<organism evidence="1 2">
    <name type="scientific">Lentilactobacillus parafarraginis F0439</name>
    <dbReference type="NCBI Taxonomy" id="797515"/>
    <lineage>
        <taxon>Bacteria</taxon>
        <taxon>Bacillati</taxon>
        <taxon>Bacillota</taxon>
        <taxon>Bacilli</taxon>
        <taxon>Lactobacillales</taxon>
        <taxon>Lactobacillaceae</taxon>
        <taxon>Lentilactobacillus</taxon>
    </lineage>
</organism>
<proteinExistence type="predicted"/>
<keyword evidence="2" id="KW-1185">Reference proteome</keyword>
<gene>
    <name evidence="1" type="ORF">HMPREF9103_01353</name>
</gene>
<evidence type="ECO:0000313" key="2">
    <source>
        <dbReference type="Proteomes" id="UP000004625"/>
    </source>
</evidence>
<dbReference type="AlphaFoldDB" id="G9ZNP9"/>